<dbReference type="EMBL" id="JNVC02000001">
    <property type="protein sequence ID" value="KEZ54536.1"/>
    <property type="molecule type" value="Genomic_DNA"/>
</dbReference>
<dbReference type="Pfam" id="PF05163">
    <property type="entry name" value="DinB"/>
    <property type="match status" value="1"/>
</dbReference>
<dbReference type="Proteomes" id="UP000028549">
    <property type="component" value="Unassembled WGS sequence"/>
</dbReference>
<comment type="caution">
    <text evidence="4">The sequence shown here is derived from an EMBL/GenBank/DDBJ whole genome shotgun (WGS) entry which is preliminary data.</text>
</comment>
<sequence length="152" mass="16958">MNTKLISHFMSHRAVTLELLSIMRNDDPDFKPSESSMSTAKLAVHMATSMYKFTAVAKAGSPEPLMEKEDVSEPDPLKAVKLYTEKTVQLLESLTDDDLSREIDLTNVFGFKTTGASLVKMGIEHEVNHKGNLFVYARLLGHTELPLYVKKG</sequence>
<comment type="similarity">
    <text evidence="1">Belongs to the DinB family.</text>
</comment>
<organism evidence="4 5">
    <name type="scientific">Metabacillus indicus</name>
    <name type="common">Bacillus indicus</name>
    <dbReference type="NCBI Taxonomy" id="246786"/>
    <lineage>
        <taxon>Bacteria</taxon>
        <taxon>Bacillati</taxon>
        <taxon>Bacillota</taxon>
        <taxon>Bacilli</taxon>
        <taxon>Bacillales</taxon>
        <taxon>Bacillaceae</taxon>
        <taxon>Metabacillus</taxon>
    </lineage>
</organism>
<reference evidence="4 5" key="1">
    <citation type="journal article" date="2005" name="Int. J. Syst. Evol. Microbiol.">
        <title>Bacillus cibi sp. nov., isolated from jeotgal, a traditional Korean fermented seafood.</title>
        <authorList>
            <person name="Yoon J.H."/>
            <person name="Lee C.H."/>
            <person name="Oh T.K."/>
        </authorList>
    </citation>
    <scope>NUCLEOTIDE SEQUENCE [LARGE SCALE GENOMIC DNA]</scope>
    <source>
        <strain evidence="4 5">DSM 16189</strain>
    </source>
</reference>
<keyword evidence="2 3" id="KW-0479">Metal-binding</keyword>
<evidence type="ECO:0000256" key="2">
    <source>
        <dbReference type="ARBA" id="ARBA00022723"/>
    </source>
</evidence>
<dbReference type="InterPro" id="IPR007837">
    <property type="entry name" value="DinB"/>
</dbReference>
<evidence type="ECO:0000313" key="5">
    <source>
        <dbReference type="Proteomes" id="UP000028549"/>
    </source>
</evidence>
<evidence type="ECO:0000313" key="4">
    <source>
        <dbReference type="EMBL" id="KEZ54536.1"/>
    </source>
</evidence>
<dbReference type="AlphaFoldDB" id="A0A084H4M4"/>
<dbReference type="InterPro" id="IPR034660">
    <property type="entry name" value="DinB/YfiT-like"/>
</dbReference>
<dbReference type="RefSeq" id="WP_029565800.1">
    <property type="nucleotide sequence ID" value="NZ_JNVC02000001.1"/>
</dbReference>
<dbReference type="Gene3D" id="1.20.120.450">
    <property type="entry name" value="dinb family like domain"/>
    <property type="match status" value="1"/>
</dbReference>
<evidence type="ECO:0008006" key="6">
    <source>
        <dbReference type="Google" id="ProtNLM"/>
    </source>
</evidence>
<feature type="binding site" evidence="3">
    <location>
        <position position="45"/>
    </location>
    <ligand>
        <name>a divalent metal cation</name>
        <dbReference type="ChEBI" id="CHEBI:60240"/>
    </ligand>
</feature>
<keyword evidence="5" id="KW-1185">Reference proteome</keyword>
<name>A0A084H4M4_METID</name>
<evidence type="ECO:0000256" key="3">
    <source>
        <dbReference type="PIRSR" id="PIRSR607837-1"/>
    </source>
</evidence>
<dbReference type="OrthoDB" id="119432at2"/>
<dbReference type="STRING" id="246786.GS18_0206425"/>
<accession>A0A084H4M4</accession>
<protein>
    <recommendedName>
        <fullName evidence="6">Damage-inducible protein DinB</fullName>
    </recommendedName>
</protein>
<gene>
    <name evidence="4" type="ORF">GS18_0206425</name>
</gene>
<dbReference type="SUPFAM" id="SSF109854">
    <property type="entry name" value="DinB/YfiT-like putative metalloenzymes"/>
    <property type="match status" value="1"/>
</dbReference>
<proteinExistence type="inferred from homology"/>
<feature type="binding site" evidence="3">
    <location>
        <position position="125"/>
    </location>
    <ligand>
        <name>a divalent metal cation</name>
        <dbReference type="ChEBI" id="CHEBI:60240"/>
    </ligand>
</feature>
<dbReference type="GO" id="GO:0046872">
    <property type="term" value="F:metal ion binding"/>
    <property type="evidence" value="ECO:0007669"/>
    <property type="project" value="UniProtKB-KW"/>
</dbReference>
<feature type="binding site" evidence="3">
    <location>
        <position position="129"/>
    </location>
    <ligand>
        <name>a divalent metal cation</name>
        <dbReference type="ChEBI" id="CHEBI:60240"/>
    </ligand>
</feature>
<evidence type="ECO:0000256" key="1">
    <source>
        <dbReference type="ARBA" id="ARBA00008635"/>
    </source>
</evidence>